<protein>
    <submittedName>
        <fullName evidence="1">Acetophenone carboxylase epsilon subunit</fullName>
        <ecNumber evidence="1">6.4.1.8</ecNumber>
    </submittedName>
</protein>
<name>A0A916N2H1_9PROT</name>
<reference evidence="1" key="1">
    <citation type="submission" date="2021-04" db="EMBL/GenBank/DDBJ databases">
        <authorList>
            <person name="Hornung B."/>
        </authorList>
    </citation>
    <scope>NUCLEOTIDE SEQUENCE</scope>
    <source>
        <strain evidence="1">G5G6</strain>
    </source>
</reference>
<keyword evidence="1" id="KW-0436">Ligase</keyword>
<dbReference type="AlphaFoldDB" id="A0A916N2H1"/>
<dbReference type="EC" id="6.4.1.8" evidence="1"/>
<proteinExistence type="predicted"/>
<accession>A0A916N2H1</accession>
<dbReference type="InterPro" id="IPR049998">
    <property type="entry name" value="ApcE"/>
</dbReference>
<evidence type="ECO:0000313" key="1">
    <source>
        <dbReference type="EMBL" id="CAG4883884.1"/>
    </source>
</evidence>
<gene>
    <name evidence="1" type="primary">apc</name>
    <name evidence="1" type="ORF">GTOL_11767</name>
</gene>
<evidence type="ECO:0000313" key="2">
    <source>
        <dbReference type="Proteomes" id="UP000742786"/>
    </source>
</evidence>
<dbReference type="Gene3D" id="3.20.20.210">
    <property type="match status" value="1"/>
</dbReference>
<dbReference type="SUPFAM" id="SSF51726">
    <property type="entry name" value="UROD/MetE-like"/>
    <property type="match status" value="1"/>
</dbReference>
<dbReference type="RefSeq" id="WP_220635795.1">
    <property type="nucleotide sequence ID" value="NZ_CAJQUM010000001.1"/>
</dbReference>
<dbReference type="Proteomes" id="UP000742786">
    <property type="component" value="Unassembled WGS sequence"/>
</dbReference>
<dbReference type="GO" id="GO:0016874">
    <property type="term" value="F:ligase activity"/>
    <property type="evidence" value="ECO:0007669"/>
    <property type="project" value="UniProtKB-KW"/>
</dbReference>
<keyword evidence="2" id="KW-1185">Reference proteome</keyword>
<comment type="caution">
    <text evidence="1">The sequence shown here is derived from an EMBL/GenBank/DDBJ whole genome shotgun (WGS) entry which is preliminary data.</text>
</comment>
<sequence length="306" mass="32727">MNEITGAVWRKRMQELARNVGKPHAPLFAPLVFGVAAQIEAITVPEMVRNSIRLRKNVSELRRMLGLATAVCAVPSLMEIEALGVPVNADVWPPQLMPSAECNVAGANIEPDALLASGRLNASIDAVRQFATADSSDPVIVAALTGPATLAAQLRQAKAVGDDETLYEFVGRLLAVLVRLYAEAGAHVIQLHESQAAIGAEDYWKDALGTSGNVARFHRIPPLLVCDEGVAPSAWPMQAVPCLSRPDEKPPARAYGRAWAGDPTRWGLLPGGESNERIVTTSSEVPADSELAELLGHVRRVCTPTE</sequence>
<organism evidence="1 2">
    <name type="scientific">Georgfuchsia toluolica</name>
    <dbReference type="NCBI Taxonomy" id="424218"/>
    <lineage>
        <taxon>Bacteria</taxon>
        <taxon>Pseudomonadati</taxon>
        <taxon>Pseudomonadota</taxon>
        <taxon>Betaproteobacteria</taxon>
        <taxon>Nitrosomonadales</taxon>
        <taxon>Sterolibacteriaceae</taxon>
        <taxon>Georgfuchsia</taxon>
    </lineage>
</organism>
<dbReference type="EMBL" id="CAJQUM010000001">
    <property type="protein sequence ID" value="CAG4883884.1"/>
    <property type="molecule type" value="Genomic_DNA"/>
</dbReference>
<dbReference type="InterPro" id="IPR038071">
    <property type="entry name" value="UROD/MetE-like_sf"/>
</dbReference>
<dbReference type="NCBIfam" id="NF042977">
    <property type="entry name" value="AcphenoCarb_ApcE"/>
    <property type="match status" value="1"/>
</dbReference>